<evidence type="ECO:0000259" key="1">
    <source>
        <dbReference type="Pfam" id="PF00266"/>
    </source>
</evidence>
<dbReference type="InterPro" id="IPR015424">
    <property type="entry name" value="PyrdxlP-dep_Trfase"/>
</dbReference>
<dbReference type="InterPro" id="IPR000192">
    <property type="entry name" value="Aminotrans_V_dom"/>
</dbReference>
<evidence type="ECO:0000313" key="2">
    <source>
        <dbReference type="EMBL" id="KAJ8605813.1"/>
    </source>
</evidence>
<dbReference type="SUPFAM" id="SSF56059">
    <property type="entry name" value="Glutathione synthetase ATP-binding domain-like"/>
    <property type="match status" value="1"/>
</dbReference>
<dbReference type="InterPro" id="IPR004344">
    <property type="entry name" value="TTL/TTLL_fam"/>
</dbReference>
<feature type="domain" description="Aminotransferase class V" evidence="1">
    <location>
        <begin position="527"/>
        <end position="650"/>
    </location>
</feature>
<organism evidence="2 3">
    <name type="scientific">Chrysophaeum taylorii</name>
    <dbReference type="NCBI Taxonomy" id="2483200"/>
    <lineage>
        <taxon>Eukaryota</taxon>
        <taxon>Sar</taxon>
        <taxon>Stramenopiles</taxon>
        <taxon>Ochrophyta</taxon>
        <taxon>Pelagophyceae</taxon>
        <taxon>Pelagomonadales</taxon>
        <taxon>Pelagomonadaceae</taxon>
        <taxon>Chrysophaeum</taxon>
    </lineage>
</organism>
<dbReference type="InterPro" id="IPR015422">
    <property type="entry name" value="PyrdxlP-dep_Trfase_small"/>
</dbReference>
<protein>
    <recommendedName>
        <fullName evidence="1">Aminotransferase class V domain-containing protein</fullName>
    </recommendedName>
</protein>
<reference evidence="2" key="1">
    <citation type="submission" date="2023-01" db="EMBL/GenBank/DDBJ databases">
        <title>Metagenome sequencing of chrysophaentin producing Chrysophaeum taylorii.</title>
        <authorList>
            <person name="Davison J."/>
            <person name="Bewley C."/>
        </authorList>
    </citation>
    <scope>NUCLEOTIDE SEQUENCE</scope>
    <source>
        <strain evidence="2">NIES-1699</strain>
    </source>
</reference>
<dbReference type="Pfam" id="PF03133">
    <property type="entry name" value="TTL"/>
    <property type="match status" value="1"/>
</dbReference>
<name>A0AAD7UGV1_9STRA</name>
<evidence type="ECO:0000313" key="3">
    <source>
        <dbReference type="Proteomes" id="UP001230188"/>
    </source>
</evidence>
<keyword evidence="3" id="KW-1185">Reference proteome</keyword>
<dbReference type="Proteomes" id="UP001230188">
    <property type="component" value="Unassembled WGS sequence"/>
</dbReference>
<dbReference type="AlphaFoldDB" id="A0AAD7UGV1"/>
<dbReference type="EMBL" id="JAQMWT010000309">
    <property type="protein sequence ID" value="KAJ8605813.1"/>
    <property type="molecule type" value="Genomic_DNA"/>
</dbReference>
<dbReference type="Gene3D" id="3.90.1150.10">
    <property type="entry name" value="Aspartate Aminotransferase, domain 1"/>
    <property type="match status" value="1"/>
</dbReference>
<dbReference type="InterPro" id="IPR015421">
    <property type="entry name" value="PyrdxlP-dep_Trfase_major"/>
</dbReference>
<dbReference type="PANTHER" id="PTHR43586:SF21">
    <property type="entry name" value="PYRIDOXAL PHOSPHATE (PLP)-DEPENDENT ASPARTATE AMINOTRANSFERASE SUPERFAMILY"/>
    <property type="match status" value="1"/>
</dbReference>
<dbReference type="Gene3D" id="3.40.640.10">
    <property type="entry name" value="Type I PLP-dependent aspartate aminotransferase-like (Major domain)"/>
    <property type="match status" value="1"/>
</dbReference>
<feature type="domain" description="Aminotransferase class V" evidence="1">
    <location>
        <begin position="448"/>
        <end position="513"/>
    </location>
</feature>
<proteinExistence type="predicted"/>
<dbReference type="Pfam" id="PF00266">
    <property type="entry name" value="Aminotran_5"/>
    <property type="match status" value="2"/>
</dbReference>
<dbReference type="SUPFAM" id="SSF53383">
    <property type="entry name" value="PLP-dependent transferases"/>
    <property type="match status" value="1"/>
</dbReference>
<gene>
    <name evidence="2" type="ORF">CTAYLR_000561</name>
</gene>
<dbReference type="PANTHER" id="PTHR43586">
    <property type="entry name" value="CYSTEINE DESULFURASE"/>
    <property type="match status" value="1"/>
</dbReference>
<accession>A0AAD7UGV1</accession>
<dbReference type="Gene3D" id="3.30.470.20">
    <property type="entry name" value="ATP-grasp fold, B domain"/>
    <property type="match status" value="1"/>
</dbReference>
<sequence>MKYYVCPWEAMSGRIGRALGGSGERVFTPEEAELVWVNTPVKGVTGLIYNHVTGAKVIENKAKLAMLQEAMGVKTIESIPFKNSAALRAWFSTHRPRGPWVAKDATANSGVGLWFFRERVPAELSCRGEVVLQRYVGAPHLDENGRKAQWRCYVVLKTTGCWLYSRAMLQVCALRYTPELTDQRRFVTNVAVNNTGPDFVPERPCAVPAVRKVVEALGRVVGPLLKGSDRHFELCGLDFLGDLLVECNCPPNSSGSPCVEDFHHDVVASALALATTGEHPEWDRAVEATEAARATHHHPALAAAVAWRRFEKRRERALTAAYKTALRLNGLPSIPPVDESVALKARSRFEPRRPFFESAGGALVPKCVREAVAVALGDRWRERDAEIKETARRLTARFLVAKNVMFGQNATQLLALVDTEYAATECHDANKGTRIPLAEIAATVPPFSRVALPHASNLTGAVYDLSSSIIPALKAKKCTVVVDGVAYVPHRKVDCEVLGADYYVISFHKLFGPHLAALAGDRLPDVERGTVSAEACAGVVALFRDYFPTISYANIALAEAPPFARLLTFLSASPVVVLEDPAREDRLPIVSFIHHTLDPFFVAQKARDNDIAIRAGNFKATAALKTHTKRPAVLRVSLAHYNTLDDVYALLAFFSAIPGWYPS</sequence>
<comment type="caution">
    <text evidence="2">The sequence shown here is derived from an EMBL/GenBank/DDBJ whole genome shotgun (WGS) entry which is preliminary data.</text>
</comment>